<evidence type="ECO:0000256" key="4">
    <source>
        <dbReference type="ARBA" id="ARBA00023054"/>
    </source>
</evidence>
<feature type="compositionally biased region" description="Basic and acidic residues" evidence="6">
    <location>
        <begin position="208"/>
        <end position="247"/>
    </location>
</feature>
<evidence type="ECO:0000256" key="2">
    <source>
        <dbReference type="ARBA" id="ARBA00007336"/>
    </source>
</evidence>
<keyword evidence="5" id="KW-0539">Nucleus</keyword>
<feature type="compositionally biased region" description="Basic residues" evidence="6">
    <location>
        <begin position="332"/>
        <end position="347"/>
    </location>
</feature>
<dbReference type="Pfam" id="PF05890">
    <property type="entry name" value="Ebp2"/>
    <property type="match status" value="1"/>
</dbReference>
<feature type="compositionally biased region" description="Polar residues" evidence="6">
    <location>
        <begin position="311"/>
        <end position="321"/>
    </location>
</feature>
<organism evidence="7 8">
    <name type="scientific">Schizopora paradoxa</name>
    <dbReference type="NCBI Taxonomy" id="27342"/>
    <lineage>
        <taxon>Eukaryota</taxon>
        <taxon>Fungi</taxon>
        <taxon>Dikarya</taxon>
        <taxon>Basidiomycota</taxon>
        <taxon>Agaricomycotina</taxon>
        <taxon>Agaricomycetes</taxon>
        <taxon>Hymenochaetales</taxon>
        <taxon>Schizoporaceae</taxon>
        <taxon>Schizopora</taxon>
    </lineage>
</organism>
<dbReference type="GO" id="GO:0042273">
    <property type="term" value="P:ribosomal large subunit biogenesis"/>
    <property type="evidence" value="ECO:0007669"/>
    <property type="project" value="TreeGrafter"/>
</dbReference>
<protein>
    <submittedName>
        <fullName evidence="7">Eukaryotic rRNA processing</fullName>
    </submittedName>
</protein>
<dbReference type="InterPro" id="IPR008610">
    <property type="entry name" value="Ebp2"/>
</dbReference>
<proteinExistence type="inferred from homology"/>
<keyword evidence="4" id="KW-0175">Coiled coil</keyword>
<evidence type="ECO:0000256" key="3">
    <source>
        <dbReference type="ARBA" id="ARBA00022517"/>
    </source>
</evidence>
<feature type="compositionally biased region" description="Acidic residues" evidence="6">
    <location>
        <begin position="89"/>
        <end position="99"/>
    </location>
</feature>
<feature type="compositionally biased region" description="Acidic residues" evidence="6">
    <location>
        <begin position="50"/>
        <end position="80"/>
    </location>
</feature>
<feature type="compositionally biased region" description="Acidic residues" evidence="6">
    <location>
        <begin position="263"/>
        <end position="275"/>
    </location>
</feature>
<dbReference type="AlphaFoldDB" id="A0A0H2R2T0"/>
<dbReference type="PANTHER" id="PTHR13028">
    <property type="entry name" value="RRNA PROCESSING PROTEIN EBNA1-BINDING PROTEIN-RELATED"/>
    <property type="match status" value="1"/>
</dbReference>
<dbReference type="GO" id="GO:0034399">
    <property type="term" value="C:nuclear periphery"/>
    <property type="evidence" value="ECO:0007669"/>
    <property type="project" value="TreeGrafter"/>
</dbReference>
<dbReference type="InParanoid" id="A0A0H2R2T0"/>
<dbReference type="GO" id="GO:0005730">
    <property type="term" value="C:nucleolus"/>
    <property type="evidence" value="ECO:0007669"/>
    <property type="project" value="UniProtKB-SubCell"/>
</dbReference>
<evidence type="ECO:0000256" key="6">
    <source>
        <dbReference type="SAM" id="MobiDB-lite"/>
    </source>
</evidence>
<dbReference type="GO" id="GO:0006364">
    <property type="term" value="P:rRNA processing"/>
    <property type="evidence" value="ECO:0007669"/>
    <property type="project" value="TreeGrafter"/>
</dbReference>
<evidence type="ECO:0000313" key="8">
    <source>
        <dbReference type="Proteomes" id="UP000053477"/>
    </source>
</evidence>
<keyword evidence="3" id="KW-0690">Ribosome biogenesis</keyword>
<dbReference type="OrthoDB" id="443772at2759"/>
<evidence type="ECO:0000313" key="7">
    <source>
        <dbReference type="EMBL" id="KLO05652.1"/>
    </source>
</evidence>
<feature type="compositionally biased region" description="Acidic residues" evidence="6">
    <location>
        <begin position="29"/>
        <end position="43"/>
    </location>
</feature>
<dbReference type="STRING" id="27342.A0A0H2R2T0"/>
<evidence type="ECO:0000256" key="1">
    <source>
        <dbReference type="ARBA" id="ARBA00004604"/>
    </source>
</evidence>
<sequence length="347" mass="39014">MKRLMDALGEDGIDDFGRMQLEALAGGEEGSEDEDESEEEGETEGAGAGEEGEESGEESGEDEEEEGDDDEKEDDEEVDQDDKTQAEVALDDAESVDEDAVPRQKVVVDNKIALDRILDTIKLDPKIPWTETLVVTYPETIDVDVEDDLTRELAFYKQALHSANAARKLADQHKLPFTRPSDYFAEMVKSDSHMERIRQRLLDEGAAIKKSEDKRKEREGKKFGKQVQLEKLRERERSKKEMEDRLKGLKRKRKDGVDFPDAHDDDAFDVAVEEAVEGRPSKKSKNGAKISRTKRDAKFGFGGKGRRSKQNTKQSTEQFNYGSRKGTGGKAGKAKRPGKGRRMALRK</sequence>
<dbReference type="EMBL" id="KQ086281">
    <property type="protein sequence ID" value="KLO05652.1"/>
    <property type="molecule type" value="Genomic_DNA"/>
</dbReference>
<feature type="region of interest" description="Disordered" evidence="6">
    <location>
        <begin position="1"/>
        <end position="101"/>
    </location>
</feature>
<reference evidence="7 8" key="1">
    <citation type="submission" date="2015-04" db="EMBL/GenBank/DDBJ databases">
        <title>Complete genome sequence of Schizopora paradoxa KUC8140, a cosmopolitan wood degrader in East Asia.</title>
        <authorList>
            <consortium name="DOE Joint Genome Institute"/>
            <person name="Min B."/>
            <person name="Park H."/>
            <person name="Jang Y."/>
            <person name="Kim J.-J."/>
            <person name="Kim K.H."/>
            <person name="Pangilinan J."/>
            <person name="Lipzen A."/>
            <person name="Riley R."/>
            <person name="Grigoriev I.V."/>
            <person name="Spatafora J.W."/>
            <person name="Choi I.-G."/>
        </authorList>
    </citation>
    <scope>NUCLEOTIDE SEQUENCE [LARGE SCALE GENOMIC DNA]</scope>
    <source>
        <strain evidence="7 8">KUC8140</strain>
    </source>
</reference>
<comment type="similarity">
    <text evidence="2">Belongs to the EBP2 family.</text>
</comment>
<evidence type="ECO:0000256" key="5">
    <source>
        <dbReference type="ARBA" id="ARBA00023242"/>
    </source>
</evidence>
<dbReference type="GO" id="GO:0030687">
    <property type="term" value="C:preribosome, large subunit precursor"/>
    <property type="evidence" value="ECO:0007669"/>
    <property type="project" value="TreeGrafter"/>
</dbReference>
<dbReference type="FunCoup" id="A0A0H2R2T0">
    <property type="interactions" value="530"/>
</dbReference>
<dbReference type="Proteomes" id="UP000053477">
    <property type="component" value="Unassembled WGS sequence"/>
</dbReference>
<comment type="subcellular location">
    <subcellularLocation>
        <location evidence="1">Nucleus</location>
        <location evidence="1">Nucleolus</location>
    </subcellularLocation>
</comment>
<keyword evidence="8" id="KW-1185">Reference proteome</keyword>
<accession>A0A0H2R2T0</accession>
<name>A0A0H2R2T0_9AGAM</name>
<dbReference type="PANTHER" id="PTHR13028:SF0">
    <property type="entry name" value="RRNA-PROCESSING PROTEIN EBP2-RELATED"/>
    <property type="match status" value="1"/>
</dbReference>
<gene>
    <name evidence="7" type="ORF">SCHPADRAFT_862220</name>
</gene>
<feature type="region of interest" description="Disordered" evidence="6">
    <location>
        <begin position="208"/>
        <end position="347"/>
    </location>
</feature>